<evidence type="ECO:0000313" key="20">
    <source>
        <dbReference type="Proteomes" id="UP000488956"/>
    </source>
</evidence>
<evidence type="ECO:0000313" key="8">
    <source>
        <dbReference type="EMBL" id="KAE9221715.1"/>
    </source>
</evidence>
<evidence type="ECO:0000313" key="3">
    <source>
        <dbReference type="EMBL" id="KAE8936902.1"/>
    </source>
</evidence>
<reference evidence="12 13" key="1">
    <citation type="submission" date="2018-08" db="EMBL/GenBank/DDBJ databases">
        <title>Genomic investigation of the strawberry pathogen Phytophthora fragariae indicates pathogenicity is determined by transcriptional variation in three key races.</title>
        <authorList>
            <person name="Adams T.M."/>
            <person name="Armitage A.D."/>
            <person name="Sobczyk M.K."/>
            <person name="Bates H.J."/>
            <person name="Dunwell J.M."/>
            <person name="Nellist C.F."/>
            <person name="Harrison R.J."/>
        </authorList>
    </citation>
    <scope>NUCLEOTIDE SEQUENCE [LARGE SCALE GENOMIC DNA]</scope>
    <source>
        <strain evidence="11 14">A4</strain>
        <strain evidence="10 15">BC-1</strain>
        <strain evidence="9 19">BC-23</strain>
        <strain evidence="8 13">NOV-27</strain>
        <strain evidence="7 16">NOV-5</strain>
        <strain evidence="5 17">NOV-71</strain>
        <strain evidence="3 12">NOV-9</strain>
        <strain evidence="6 20">ONT-3</strain>
        <strain evidence="4 18">SCRP245</strain>
    </source>
</reference>
<dbReference type="EMBL" id="QXFX01000700">
    <property type="protein sequence ID" value="KAE9106762.1"/>
    <property type="molecule type" value="Genomic_DNA"/>
</dbReference>
<dbReference type="Proteomes" id="UP000429523">
    <property type="component" value="Unassembled WGS sequence"/>
</dbReference>
<evidence type="ECO:0000313" key="18">
    <source>
        <dbReference type="Proteomes" id="UP000460718"/>
    </source>
</evidence>
<feature type="chain" id="PRO_5036379408" evidence="2">
    <location>
        <begin position="20"/>
        <end position="783"/>
    </location>
</feature>
<dbReference type="EMBL" id="QXGF01000678">
    <property type="protein sequence ID" value="KAE8936902.1"/>
    <property type="molecule type" value="Genomic_DNA"/>
</dbReference>
<dbReference type="EMBL" id="QXGE01000680">
    <property type="protein sequence ID" value="KAE9306021.1"/>
    <property type="molecule type" value="Genomic_DNA"/>
</dbReference>
<dbReference type="Proteomes" id="UP000460718">
    <property type="component" value="Unassembled WGS sequence"/>
</dbReference>
<evidence type="ECO:0000313" key="12">
    <source>
        <dbReference type="Proteomes" id="UP000429523"/>
    </source>
</evidence>
<evidence type="ECO:0000313" key="13">
    <source>
        <dbReference type="Proteomes" id="UP000433483"/>
    </source>
</evidence>
<accession>A0A6A3ETS9</accession>
<evidence type="ECO:0000313" key="10">
    <source>
        <dbReference type="EMBL" id="KAE9241534.1"/>
    </source>
</evidence>
<organism evidence="3 12">
    <name type="scientific">Phytophthora fragariae</name>
    <dbReference type="NCBI Taxonomy" id="53985"/>
    <lineage>
        <taxon>Eukaryota</taxon>
        <taxon>Sar</taxon>
        <taxon>Stramenopiles</taxon>
        <taxon>Oomycota</taxon>
        <taxon>Peronosporomycetes</taxon>
        <taxon>Peronosporales</taxon>
        <taxon>Peronosporaceae</taxon>
        <taxon>Phytophthora</taxon>
    </lineage>
</organism>
<proteinExistence type="predicted"/>
<dbReference type="Proteomes" id="UP000433483">
    <property type="component" value="Unassembled WGS sequence"/>
</dbReference>
<dbReference type="EMBL" id="QXGC01000734">
    <property type="protein sequence ID" value="KAE9222816.1"/>
    <property type="molecule type" value="Genomic_DNA"/>
</dbReference>
<evidence type="ECO:0000256" key="1">
    <source>
        <dbReference type="SAM" id="Phobius"/>
    </source>
</evidence>
<dbReference type="Proteomes" id="UP000437068">
    <property type="component" value="Unassembled WGS sequence"/>
</dbReference>
<sequence length="783" mass="81835">MRIAAVLAVAAAYGVLVDALTQEDPGHPMLRELSGNENQSKMLPAISLLADATVAKGGSCWTEKKSCTLNTLLGDTCALPIPIPTDNYVADKRTNKFDVGAAASEAPFIEISATGAGLSPTTGKTSWLQYANNAKAVQGAIGFTLPGVYDVKIAVWDYNDDTWCTGCVAINDDVRPSFAAGNCPAQISTAAQPLSAYSDLQAYEQSYDTGIAAEQVNNPGSGELCNQLTVETKSLFASTLTNTDASPAASAAMCFGASALQANIASLKGGNLGDLLTAFLQTEQATLETYIAEEDVCTWSCSKSYVLKELVGAYECPGTTPVTPVCTGTATCAMEASIKVTPADIASADVTVLSGAKEISGRVIQGLPTDAAASYDTDKHIYRSVPCTSFTGQDECIFKAKVSDLVTGTPTLVNGFPAEGSSDADFVFWRYSLGGSWKAWDSSSALESFGQAVTTVKIEAWTACGLVEAFTFDVNVYLHSELSCTNFKGLWSGLLKESEPDTFCSAPGSDFAALHMSYAVGDLIPPVNGQVTGSFGGITCEIMVKEEAVTPVPDNAYATLFTRSSTSPAIDEDFAVEMVHDPNTARKTAFKVKCTITRTPGGNTMLADVDTEAPQEFVGPHSVICCHTFYVTDCEGPKLDSDTAVCENECAGNAGPGVGEACSGRIVTSNALATAVTVYAEGQEQTCCTECSLQCNAVGSSTVKHCEVAGSSPPSLPPTLAPMQPLFAQLAAAEEKVLASETMTALLGASAMVAVVALIVVKRRADAAAHAREAEDAYYPLLE</sequence>
<dbReference type="EMBL" id="QXGB01000271">
    <property type="protein sequence ID" value="KAE9221715.1"/>
    <property type="molecule type" value="Genomic_DNA"/>
</dbReference>
<evidence type="ECO:0000313" key="14">
    <source>
        <dbReference type="Proteomes" id="UP000437068"/>
    </source>
</evidence>
<evidence type="ECO:0000313" key="4">
    <source>
        <dbReference type="EMBL" id="KAE9005733.1"/>
    </source>
</evidence>
<comment type="caution">
    <text evidence="3">The sequence shown here is derived from an EMBL/GenBank/DDBJ whole genome shotgun (WGS) entry which is preliminary data.</text>
</comment>
<evidence type="ECO:0000313" key="9">
    <source>
        <dbReference type="EMBL" id="KAE9222816.1"/>
    </source>
</evidence>
<dbReference type="Proteomes" id="UP000488956">
    <property type="component" value="Unassembled WGS sequence"/>
</dbReference>
<evidence type="ECO:0000313" key="15">
    <source>
        <dbReference type="Proteomes" id="UP000440367"/>
    </source>
</evidence>
<evidence type="ECO:0000256" key="2">
    <source>
        <dbReference type="SAM" id="SignalP"/>
    </source>
</evidence>
<dbReference type="Proteomes" id="UP000441208">
    <property type="component" value="Unassembled WGS sequence"/>
</dbReference>
<dbReference type="Proteomes" id="UP000476176">
    <property type="component" value="Unassembled WGS sequence"/>
</dbReference>
<name>A0A6A3ETS9_9STRA</name>
<dbReference type="EMBL" id="QXGD01000375">
    <property type="protein sequence ID" value="KAE9241534.1"/>
    <property type="molecule type" value="Genomic_DNA"/>
</dbReference>
<keyword evidence="2" id="KW-0732">Signal</keyword>
<dbReference type="EMBL" id="QXFZ01000756">
    <property type="protein sequence ID" value="KAE9105878.1"/>
    <property type="molecule type" value="Genomic_DNA"/>
</dbReference>
<keyword evidence="1" id="KW-0812">Transmembrane</keyword>
<evidence type="ECO:0000313" key="19">
    <source>
        <dbReference type="Proteomes" id="UP000476176"/>
    </source>
</evidence>
<dbReference type="Proteomes" id="UP000440732">
    <property type="component" value="Unassembled WGS sequence"/>
</dbReference>
<protein>
    <submittedName>
        <fullName evidence="3">Uncharacterized protein</fullName>
    </submittedName>
</protein>
<keyword evidence="1" id="KW-1133">Transmembrane helix</keyword>
<evidence type="ECO:0000313" key="11">
    <source>
        <dbReference type="EMBL" id="KAE9306021.1"/>
    </source>
</evidence>
<gene>
    <name evidence="11" type="ORF">PF001_g12330</name>
    <name evidence="10" type="ORF">PF002_g9223</name>
    <name evidence="9" type="ORF">PF004_g12702</name>
    <name evidence="8" type="ORF">PF005_g6988</name>
    <name evidence="7" type="ORF">PF006_g7266</name>
    <name evidence="5" type="ORF">PF007_g13610</name>
    <name evidence="3" type="ORF">PF009_g13184</name>
    <name evidence="6" type="ORF">PF010_g12510</name>
    <name evidence="4" type="ORF">PF011_g11910</name>
</gene>
<feature type="signal peptide" evidence="2">
    <location>
        <begin position="1"/>
        <end position="19"/>
    </location>
</feature>
<dbReference type="Proteomes" id="UP000440367">
    <property type="component" value="Unassembled WGS sequence"/>
</dbReference>
<dbReference type="EMBL" id="QXFW01000673">
    <property type="protein sequence ID" value="KAE9005733.1"/>
    <property type="molecule type" value="Genomic_DNA"/>
</dbReference>
<keyword evidence="1" id="KW-0472">Membrane</keyword>
<dbReference type="AlphaFoldDB" id="A0A6A3ETS9"/>
<evidence type="ECO:0000313" key="7">
    <source>
        <dbReference type="EMBL" id="KAE9148115.1"/>
    </source>
</evidence>
<evidence type="ECO:0000313" key="6">
    <source>
        <dbReference type="EMBL" id="KAE9106762.1"/>
    </source>
</evidence>
<feature type="transmembrane region" description="Helical" evidence="1">
    <location>
        <begin position="743"/>
        <end position="761"/>
    </location>
</feature>
<evidence type="ECO:0000313" key="16">
    <source>
        <dbReference type="Proteomes" id="UP000440732"/>
    </source>
</evidence>
<dbReference type="EMBL" id="QXGA01000308">
    <property type="protein sequence ID" value="KAE9148115.1"/>
    <property type="molecule type" value="Genomic_DNA"/>
</dbReference>
<evidence type="ECO:0000313" key="17">
    <source>
        <dbReference type="Proteomes" id="UP000441208"/>
    </source>
</evidence>
<keyword evidence="13" id="KW-1185">Reference proteome</keyword>
<dbReference type="OrthoDB" id="123104at2759"/>
<evidence type="ECO:0000313" key="5">
    <source>
        <dbReference type="EMBL" id="KAE9105878.1"/>
    </source>
</evidence>